<dbReference type="EMBL" id="CM037017">
    <property type="protein sequence ID" value="KAH7677660.1"/>
    <property type="molecule type" value="Genomic_DNA"/>
</dbReference>
<comment type="caution">
    <text evidence="1">The sequence shown here is derived from an EMBL/GenBank/DDBJ whole genome shotgun (WGS) entry which is preliminary data.</text>
</comment>
<dbReference type="Proteomes" id="UP000827976">
    <property type="component" value="Chromosome 7"/>
</dbReference>
<evidence type="ECO:0000313" key="1">
    <source>
        <dbReference type="EMBL" id="KAH7677660.1"/>
    </source>
</evidence>
<protein>
    <submittedName>
        <fullName evidence="1">Tropomyosin domain-containing protein</fullName>
    </submittedName>
</protein>
<proteinExistence type="predicted"/>
<reference evidence="2" key="1">
    <citation type="journal article" date="2022" name="Nat. Commun.">
        <title>Chromosome evolution and the genetic basis of agronomically important traits in greater yam.</title>
        <authorList>
            <person name="Bredeson J.V."/>
            <person name="Lyons J.B."/>
            <person name="Oniyinde I.O."/>
            <person name="Okereke N.R."/>
            <person name="Kolade O."/>
            <person name="Nnabue I."/>
            <person name="Nwadili C.O."/>
            <person name="Hribova E."/>
            <person name="Parker M."/>
            <person name="Nwogha J."/>
            <person name="Shu S."/>
            <person name="Carlson J."/>
            <person name="Kariba R."/>
            <person name="Muthemba S."/>
            <person name="Knop K."/>
            <person name="Barton G.J."/>
            <person name="Sherwood A.V."/>
            <person name="Lopez-Montes A."/>
            <person name="Asiedu R."/>
            <person name="Jamnadass R."/>
            <person name="Muchugi A."/>
            <person name="Goodstein D."/>
            <person name="Egesi C.N."/>
            <person name="Featherston J."/>
            <person name="Asfaw A."/>
            <person name="Simpson G.G."/>
            <person name="Dolezel J."/>
            <person name="Hendre P.S."/>
            <person name="Van Deynze A."/>
            <person name="Kumar P.L."/>
            <person name="Obidiegwu J.E."/>
            <person name="Bhattacharjee R."/>
            <person name="Rokhsar D.S."/>
        </authorList>
    </citation>
    <scope>NUCLEOTIDE SEQUENCE [LARGE SCALE GENOMIC DNA]</scope>
    <source>
        <strain evidence="2">cv. TDa95/00328</strain>
    </source>
</reference>
<organism evidence="1 2">
    <name type="scientific">Dioscorea alata</name>
    <name type="common">Purple yam</name>
    <dbReference type="NCBI Taxonomy" id="55571"/>
    <lineage>
        <taxon>Eukaryota</taxon>
        <taxon>Viridiplantae</taxon>
        <taxon>Streptophyta</taxon>
        <taxon>Embryophyta</taxon>
        <taxon>Tracheophyta</taxon>
        <taxon>Spermatophyta</taxon>
        <taxon>Magnoliopsida</taxon>
        <taxon>Liliopsida</taxon>
        <taxon>Dioscoreales</taxon>
        <taxon>Dioscoreaceae</taxon>
        <taxon>Dioscorea</taxon>
    </lineage>
</organism>
<name>A0ACB7VTF2_DIOAL</name>
<sequence length="583" mass="66302">MKRMMSKKSHSWWWDSHISPKNSKWLAENLEEMDKRVKSMLKLIDEEGDSFAKKAEMYYQRRPELVAHVEDFYRMYRALAERYDHVTGELRKDLQSELQSQGSGNVSDIGSEPPSPSVHSPELTPESKQSRPKPSPGKAAGFDFFLRSGGSSDVSRKGDRSSSSESSDSESEPENGKEINEHDITEGLNQRIVELENELHDVKEKLEEYEGSTVNGKCEHMEIDEYNSKISALEEELAVVSKRLRVSEALIVTLKQKLAQGNASLESEHGELDHERKQVLEMKERIAVLEAEVTDQKKVIEKLDNVIVDANKKFEAKLTNRDHAIEGYKAEIANASERFSQEKSRLEADVAKLTGTIDNLRAELNKILQVKSVLEASVTDQENAIKELKTTAASAAERFLQENSSLKEEILRVSELRTALEAKLITIEGELNLLKAEKAEASDQSEKQIENLNKSIYELNVKVEILMSEKENLAAKVVVLSKDLQCRDESIIELNNHLHDLHLEHVKLIKEIEEAQRTSLELRGKVKELEEEVDKQKLAVLDGAEGKREAIRQLCFSLEHYRDGYKELRQVIQGHKRHTVMAV</sequence>
<accession>A0ACB7VTF2</accession>
<evidence type="ECO:0000313" key="2">
    <source>
        <dbReference type="Proteomes" id="UP000827976"/>
    </source>
</evidence>
<keyword evidence="2" id="KW-1185">Reference proteome</keyword>
<gene>
    <name evidence="1" type="ORF">IHE45_07G098600</name>
</gene>